<dbReference type="InterPro" id="IPR051801">
    <property type="entry name" value="GH28_Enzymes"/>
</dbReference>
<evidence type="ECO:0000313" key="1">
    <source>
        <dbReference type="EMBL" id="PWA89692.1"/>
    </source>
</evidence>
<organism evidence="1 2">
    <name type="scientific">Artemisia annua</name>
    <name type="common">Sweet wormwood</name>
    <dbReference type="NCBI Taxonomy" id="35608"/>
    <lineage>
        <taxon>Eukaryota</taxon>
        <taxon>Viridiplantae</taxon>
        <taxon>Streptophyta</taxon>
        <taxon>Embryophyta</taxon>
        <taxon>Tracheophyta</taxon>
        <taxon>Spermatophyta</taxon>
        <taxon>Magnoliopsida</taxon>
        <taxon>eudicotyledons</taxon>
        <taxon>Gunneridae</taxon>
        <taxon>Pentapetalae</taxon>
        <taxon>asterids</taxon>
        <taxon>campanulids</taxon>
        <taxon>Asterales</taxon>
        <taxon>Asteraceae</taxon>
        <taxon>Asteroideae</taxon>
        <taxon>Anthemideae</taxon>
        <taxon>Artemisiinae</taxon>
        <taxon>Artemisia</taxon>
    </lineage>
</organism>
<accession>A0A2U1PVE0</accession>
<sequence>MILGNVTSKKQCQKDEGEYPRIEPLLSYGHGRDGPRGRFSSLIGGSHLADVVITGDNGTIDGQGSLWWDKFHQGKLAS</sequence>
<dbReference type="EMBL" id="PKPP01000697">
    <property type="protein sequence ID" value="PWA89692.1"/>
    <property type="molecule type" value="Genomic_DNA"/>
</dbReference>
<dbReference type="PANTHER" id="PTHR31339">
    <property type="entry name" value="PECTIN LYASE-RELATED"/>
    <property type="match status" value="1"/>
</dbReference>
<dbReference type="Proteomes" id="UP000245207">
    <property type="component" value="Unassembled WGS sequence"/>
</dbReference>
<proteinExistence type="predicted"/>
<dbReference type="GO" id="GO:0016829">
    <property type="term" value="F:lyase activity"/>
    <property type="evidence" value="ECO:0007669"/>
    <property type="project" value="UniProtKB-KW"/>
</dbReference>
<dbReference type="InterPro" id="IPR012334">
    <property type="entry name" value="Pectin_lyas_fold"/>
</dbReference>
<keyword evidence="1" id="KW-0456">Lyase</keyword>
<dbReference type="OrthoDB" id="187139at2759"/>
<name>A0A2U1PVE0_ARTAN</name>
<dbReference type="STRING" id="35608.A0A2U1PVE0"/>
<dbReference type="SUPFAM" id="SSF51126">
    <property type="entry name" value="Pectin lyase-like"/>
    <property type="match status" value="1"/>
</dbReference>
<protein>
    <submittedName>
        <fullName evidence="1">Pectin lyase-like superfamily protein</fullName>
    </submittedName>
</protein>
<dbReference type="InterPro" id="IPR011050">
    <property type="entry name" value="Pectin_lyase_fold/virulence"/>
</dbReference>
<dbReference type="PANTHER" id="PTHR31339:SF66">
    <property type="entry name" value="OS06G0106800 PROTEIN"/>
    <property type="match status" value="1"/>
</dbReference>
<gene>
    <name evidence="1" type="ORF">CTI12_AA110580</name>
</gene>
<reference evidence="1 2" key="1">
    <citation type="journal article" date="2018" name="Mol. Plant">
        <title>The genome of Artemisia annua provides insight into the evolution of Asteraceae family and artemisinin biosynthesis.</title>
        <authorList>
            <person name="Shen Q."/>
            <person name="Zhang L."/>
            <person name="Liao Z."/>
            <person name="Wang S."/>
            <person name="Yan T."/>
            <person name="Shi P."/>
            <person name="Liu M."/>
            <person name="Fu X."/>
            <person name="Pan Q."/>
            <person name="Wang Y."/>
            <person name="Lv Z."/>
            <person name="Lu X."/>
            <person name="Zhang F."/>
            <person name="Jiang W."/>
            <person name="Ma Y."/>
            <person name="Chen M."/>
            <person name="Hao X."/>
            <person name="Li L."/>
            <person name="Tang Y."/>
            <person name="Lv G."/>
            <person name="Zhou Y."/>
            <person name="Sun X."/>
            <person name="Brodelius P.E."/>
            <person name="Rose J.K.C."/>
            <person name="Tang K."/>
        </authorList>
    </citation>
    <scope>NUCLEOTIDE SEQUENCE [LARGE SCALE GENOMIC DNA]</scope>
    <source>
        <strain evidence="2">cv. Huhao1</strain>
        <tissue evidence="1">Leaf</tissue>
    </source>
</reference>
<dbReference type="Gene3D" id="2.160.20.10">
    <property type="entry name" value="Single-stranded right-handed beta-helix, Pectin lyase-like"/>
    <property type="match status" value="1"/>
</dbReference>
<dbReference type="AlphaFoldDB" id="A0A2U1PVE0"/>
<keyword evidence="2" id="KW-1185">Reference proteome</keyword>
<evidence type="ECO:0000313" key="2">
    <source>
        <dbReference type="Proteomes" id="UP000245207"/>
    </source>
</evidence>
<comment type="caution">
    <text evidence="1">The sequence shown here is derived from an EMBL/GenBank/DDBJ whole genome shotgun (WGS) entry which is preliminary data.</text>
</comment>